<feature type="region of interest" description="Disordered" evidence="1">
    <location>
        <begin position="1"/>
        <end position="21"/>
    </location>
</feature>
<feature type="compositionally biased region" description="Polar residues" evidence="1">
    <location>
        <begin position="1"/>
        <end position="10"/>
    </location>
</feature>
<dbReference type="Proteomes" id="UP001464555">
    <property type="component" value="Unassembled WGS sequence"/>
</dbReference>
<evidence type="ECO:0000313" key="2">
    <source>
        <dbReference type="EMBL" id="MEL1242798.1"/>
    </source>
</evidence>
<proteinExistence type="predicted"/>
<protein>
    <submittedName>
        <fullName evidence="2">Uncharacterized protein</fullName>
    </submittedName>
</protein>
<sequence>MKTQIQQSKAEGTIQPKAEKQAPVNSILSGYGNTIQRLAVNNRGTTFGTTTGILQLYKNRRKWSGSQREQSRKFWVKKEKKEARKRQSAYYRDHIVKPDDRRTNELTILLKGDFNLAAIVKKIRLQGSTVPSNHQDIICLLDNGQNLRFSRNNFSDTAQYGADPGRLTIIYTYIPSEGTTVKAALEAFRKAHDSMRTYEHGDCQSFANAIVKGLTGQDTGFGGVDDFM</sequence>
<evidence type="ECO:0000313" key="3">
    <source>
        <dbReference type="Proteomes" id="UP001464555"/>
    </source>
</evidence>
<evidence type="ECO:0000256" key="1">
    <source>
        <dbReference type="SAM" id="MobiDB-lite"/>
    </source>
</evidence>
<name>A0ABU9HSV1_9FLAO</name>
<gene>
    <name evidence="2" type="ORF">AAEO56_00880</name>
</gene>
<comment type="caution">
    <text evidence="2">The sequence shown here is derived from an EMBL/GenBank/DDBJ whole genome shotgun (WGS) entry which is preliminary data.</text>
</comment>
<dbReference type="EMBL" id="JBBYHR010000001">
    <property type="protein sequence ID" value="MEL1242798.1"/>
    <property type="molecule type" value="Genomic_DNA"/>
</dbReference>
<organism evidence="2 3">
    <name type="scientific">Flavobacterium arundinis</name>
    <dbReference type="NCBI Taxonomy" id="3139143"/>
    <lineage>
        <taxon>Bacteria</taxon>
        <taxon>Pseudomonadati</taxon>
        <taxon>Bacteroidota</taxon>
        <taxon>Flavobacteriia</taxon>
        <taxon>Flavobacteriales</taxon>
        <taxon>Flavobacteriaceae</taxon>
        <taxon>Flavobacterium</taxon>
    </lineage>
</organism>
<dbReference type="RefSeq" id="WP_341695123.1">
    <property type="nucleotide sequence ID" value="NZ_JBBYHR010000001.1"/>
</dbReference>
<accession>A0ABU9HSV1</accession>
<reference evidence="2 3" key="1">
    <citation type="submission" date="2024-04" db="EMBL/GenBank/DDBJ databases">
        <title>Flavobacterium sp. DGU11 16S ribosomal RNA gene Genome sequencing and assembly.</title>
        <authorList>
            <person name="Park S."/>
        </authorList>
    </citation>
    <scope>NUCLEOTIDE SEQUENCE [LARGE SCALE GENOMIC DNA]</scope>
    <source>
        <strain evidence="2 3">DGU11</strain>
    </source>
</reference>
<keyword evidence="3" id="KW-1185">Reference proteome</keyword>